<name>A0A645HMV6_9ZZZZ</name>
<reference evidence="1" key="1">
    <citation type="submission" date="2019-08" db="EMBL/GenBank/DDBJ databases">
        <authorList>
            <person name="Kucharzyk K."/>
            <person name="Murdoch R.W."/>
            <person name="Higgins S."/>
            <person name="Loffler F."/>
        </authorList>
    </citation>
    <scope>NUCLEOTIDE SEQUENCE</scope>
</reference>
<dbReference type="EMBL" id="VSSQ01096601">
    <property type="protein sequence ID" value="MPN40287.1"/>
    <property type="molecule type" value="Genomic_DNA"/>
</dbReference>
<sequence length="87" mass="9640">MEVLHIHFHRFGGNRFKIIDKDLLNLFVILVGNKSGADLCIGLRWQYRFGTLTGITTPDTAYVEGGSDTRTFIGGVAFLPGDLLDVQ</sequence>
<accession>A0A645HMV6</accession>
<proteinExistence type="predicted"/>
<organism evidence="1">
    <name type="scientific">bioreactor metagenome</name>
    <dbReference type="NCBI Taxonomy" id="1076179"/>
    <lineage>
        <taxon>unclassified sequences</taxon>
        <taxon>metagenomes</taxon>
        <taxon>ecological metagenomes</taxon>
    </lineage>
</organism>
<protein>
    <submittedName>
        <fullName evidence="1">Uncharacterized protein</fullName>
    </submittedName>
</protein>
<gene>
    <name evidence="1" type="ORF">SDC9_187823</name>
</gene>
<evidence type="ECO:0000313" key="1">
    <source>
        <dbReference type="EMBL" id="MPN40287.1"/>
    </source>
</evidence>
<dbReference type="AlphaFoldDB" id="A0A645HMV6"/>
<comment type="caution">
    <text evidence="1">The sequence shown here is derived from an EMBL/GenBank/DDBJ whole genome shotgun (WGS) entry which is preliminary data.</text>
</comment>